<proteinExistence type="predicted"/>
<sequence>MQQPPVLPGYDPSSEVGPKSHTTIIVPVDENLLTYTAASPPRTQETNEVYESDSDEEAAFAAEGFCTVELCVILEENVEIQKEKANGVIE</sequence>
<dbReference type="Proteomes" id="UP000499080">
    <property type="component" value="Unassembled WGS sequence"/>
</dbReference>
<dbReference type="AlphaFoldDB" id="A0A4Y2DS47"/>
<evidence type="ECO:0000256" key="1">
    <source>
        <dbReference type="SAM" id="MobiDB-lite"/>
    </source>
</evidence>
<feature type="region of interest" description="Disordered" evidence="1">
    <location>
        <begin position="1"/>
        <end position="21"/>
    </location>
</feature>
<evidence type="ECO:0000313" key="3">
    <source>
        <dbReference type="Proteomes" id="UP000499080"/>
    </source>
</evidence>
<reference evidence="2 3" key="1">
    <citation type="journal article" date="2019" name="Sci. Rep.">
        <title>Orb-weaving spider Araneus ventricosus genome elucidates the spidroin gene catalogue.</title>
        <authorList>
            <person name="Kono N."/>
            <person name="Nakamura H."/>
            <person name="Ohtoshi R."/>
            <person name="Moran D.A.P."/>
            <person name="Shinohara A."/>
            <person name="Yoshida Y."/>
            <person name="Fujiwara M."/>
            <person name="Mori M."/>
            <person name="Tomita M."/>
            <person name="Arakawa K."/>
        </authorList>
    </citation>
    <scope>NUCLEOTIDE SEQUENCE [LARGE SCALE GENOMIC DNA]</scope>
</reference>
<keyword evidence="3" id="KW-1185">Reference proteome</keyword>
<evidence type="ECO:0000313" key="2">
    <source>
        <dbReference type="EMBL" id="GBM18846.1"/>
    </source>
</evidence>
<organism evidence="2 3">
    <name type="scientific">Araneus ventricosus</name>
    <name type="common">Orbweaver spider</name>
    <name type="synonym">Epeira ventricosa</name>
    <dbReference type="NCBI Taxonomy" id="182803"/>
    <lineage>
        <taxon>Eukaryota</taxon>
        <taxon>Metazoa</taxon>
        <taxon>Ecdysozoa</taxon>
        <taxon>Arthropoda</taxon>
        <taxon>Chelicerata</taxon>
        <taxon>Arachnida</taxon>
        <taxon>Araneae</taxon>
        <taxon>Araneomorphae</taxon>
        <taxon>Entelegynae</taxon>
        <taxon>Araneoidea</taxon>
        <taxon>Araneidae</taxon>
        <taxon>Araneus</taxon>
    </lineage>
</organism>
<protein>
    <submittedName>
        <fullName evidence="2">Uncharacterized protein</fullName>
    </submittedName>
</protein>
<name>A0A4Y2DS47_ARAVE</name>
<comment type="caution">
    <text evidence="2">The sequence shown here is derived from an EMBL/GenBank/DDBJ whole genome shotgun (WGS) entry which is preliminary data.</text>
</comment>
<dbReference type="EMBL" id="BGPR01000412">
    <property type="protein sequence ID" value="GBM18846.1"/>
    <property type="molecule type" value="Genomic_DNA"/>
</dbReference>
<accession>A0A4Y2DS47</accession>
<gene>
    <name evidence="2" type="ORF">AVEN_203120_1</name>
</gene>